<dbReference type="EMBL" id="JARBHB010000007">
    <property type="protein sequence ID" value="KAJ8879878.1"/>
    <property type="molecule type" value="Genomic_DNA"/>
</dbReference>
<name>A0ABQ9H6V2_9NEOP</name>
<dbReference type="Proteomes" id="UP001159363">
    <property type="component" value="Chromosome 6"/>
</dbReference>
<evidence type="ECO:0000313" key="2">
    <source>
        <dbReference type="Proteomes" id="UP001159363"/>
    </source>
</evidence>
<gene>
    <name evidence="1" type="ORF">PR048_020495</name>
</gene>
<protein>
    <submittedName>
        <fullName evidence="1">Uncharacterized protein</fullName>
    </submittedName>
</protein>
<accession>A0ABQ9H6V2</accession>
<keyword evidence="2" id="KW-1185">Reference proteome</keyword>
<evidence type="ECO:0000313" key="1">
    <source>
        <dbReference type="EMBL" id="KAJ8879878.1"/>
    </source>
</evidence>
<organism evidence="1 2">
    <name type="scientific">Dryococelus australis</name>
    <dbReference type="NCBI Taxonomy" id="614101"/>
    <lineage>
        <taxon>Eukaryota</taxon>
        <taxon>Metazoa</taxon>
        <taxon>Ecdysozoa</taxon>
        <taxon>Arthropoda</taxon>
        <taxon>Hexapoda</taxon>
        <taxon>Insecta</taxon>
        <taxon>Pterygota</taxon>
        <taxon>Neoptera</taxon>
        <taxon>Polyneoptera</taxon>
        <taxon>Phasmatodea</taxon>
        <taxon>Verophasmatodea</taxon>
        <taxon>Anareolatae</taxon>
        <taxon>Phasmatidae</taxon>
        <taxon>Eurycanthinae</taxon>
        <taxon>Dryococelus</taxon>
    </lineage>
</organism>
<reference evidence="1 2" key="1">
    <citation type="submission" date="2023-02" db="EMBL/GenBank/DDBJ databases">
        <title>LHISI_Scaffold_Assembly.</title>
        <authorList>
            <person name="Stuart O.P."/>
            <person name="Cleave R."/>
            <person name="Magrath M.J.L."/>
            <person name="Mikheyev A.S."/>
        </authorList>
    </citation>
    <scope>NUCLEOTIDE SEQUENCE [LARGE SCALE GENOMIC DNA]</scope>
    <source>
        <strain evidence="1">Daus_M_001</strain>
        <tissue evidence="1">Leg muscle</tissue>
    </source>
</reference>
<proteinExistence type="predicted"/>
<sequence>MRTPTSKKPPRHSISAFLSTMCFCNGIMEFLCHGLKVNDFQDGGRVTSQHGSSQILRSCAPRPCLSFGIIILLLKQSPQVAGRVRVDGRLNNATVTFCQAKRRRRSAWSISSRLTKDGHSRDAESLDYWLARDDKSRLSRAANSATVAAIGWRSARGGFVGAFPHPEKRLSSRAGLVVRLLASHPGELGSTLGGVAPGYSHVGMVPDDASGRRVFSFISRFPRPFHSGIAPASPSFNLISSQDLDVKSRPTIVIYKYEYPGANTEASVKQRRNAWAGKTGKFPRKPDDISSTVWRDNHVQKSGCGPADNRTRFALVAGSAVASISNVATPNFERPTPPGHVSEQDNLGVDRCVYHPCVRIPPLRHAALFAHGLLLSALVVVGEELAPPWGFRPDSSALVAGHFASLAQETLPAFLDDHALTAVIINITTHSTAVH</sequence>
<comment type="caution">
    <text evidence="1">The sequence shown here is derived from an EMBL/GenBank/DDBJ whole genome shotgun (WGS) entry which is preliminary data.</text>
</comment>